<comment type="similarity">
    <text evidence="2">Belongs to the RecX family.</text>
</comment>
<evidence type="ECO:0000256" key="2">
    <source>
        <dbReference type="ARBA" id="ARBA00009695"/>
    </source>
</evidence>
<dbReference type="InterPro" id="IPR036388">
    <property type="entry name" value="WH-like_DNA-bd_sf"/>
</dbReference>
<dbReference type="HAMAP" id="MF_01114">
    <property type="entry name" value="RecX"/>
    <property type="match status" value="1"/>
</dbReference>
<evidence type="ECO:0000256" key="3">
    <source>
        <dbReference type="ARBA" id="ARBA00018111"/>
    </source>
</evidence>
<dbReference type="GO" id="GO:0005737">
    <property type="term" value="C:cytoplasm"/>
    <property type="evidence" value="ECO:0007669"/>
    <property type="project" value="UniProtKB-SubCell"/>
</dbReference>
<dbReference type="PANTHER" id="PTHR33602">
    <property type="entry name" value="REGULATORY PROTEIN RECX FAMILY PROTEIN"/>
    <property type="match status" value="1"/>
</dbReference>
<dbReference type="AlphaFoldDB" id="A0A382B4K4"/>
<gene>
    <name evidence="6" type="ORF">METZ01_LOCUS161086</name>
</gene>
<sequence length="212" mass="25397">MQSNQQKFKIERVGEAPNGAIRLFINDGSEMVVGVKSWNRLELSLEKELEEHVLRLREKESYYNLLRNKALELLAIREHSRQELKRKLNSRFQNLESEIDRCLEELQSEDFLSDQRFTRLFIESRFNNKRMGPFRILADLHQRGIDHEIAHSMMEELADEEFWLSRIKDNLEDLCKGTKKFKRQVLGQKLFQRGFAFELIDKALNEFDFPRY</sequence>
<evidence type="ECO:0000259" key="5">
    <source>
        <dbReference type="Pfam" id="PF02631"/>
    </source>
</evidence>
<reference evidence="6" key="1">
    <citation type="submission" date="2018-05" db="EMBL/GenBank/DDBJ databases">
        <authorList>
            <person name="Lanie J.A."/>
            <person name="Ng W.-L."/>
            <person name="Kazmierczak K.M."/>
            <person name="Andrzejewski T.M."/>
            <person name="Davidsen T.M."/>
            <person name="Wayne K.J."/>
            <person name="Tettelin H."/>
            <person name="Glass J.I."/>
            <person name="Rusch D."/>
            <person name="Podicherti R."/>
            <person name="Tsui H.-C.T."/>
            <person name="Winkler M.E."/>
        </authorList>
    </citation>
    <scope>NUCLEOTIDE SEQUENCE</scope>
</reference>
<evidence type="ECO:0000313" key="6">
    <source>
        <dbReference type="EMBL" id="SVB08232.1"/>
    </source>
</evidence>
<protein>
    <recommendedName>
        <fullName evidence="3">Regulatory protein RecX</fullName>
    </recommendedName>
</protein>
<evidence type="ECO:0000256" key="4">
    <source>
        <dbReference type="ARBA" id="ARBA00022490"/>
    </source>
</evidence>
<comment type="subcellular location">
    <subcellularLocation>
        <location evidence="1">Cytoplasm</location>
    </subcellularLocation>
</comment>
<dbReference type="Pfam" id="PF02631">
    <property type="entry name" value="RecX_HTH2"/>
    <property type="match status" value="1"/>
</dbReference>
<dbReference type="InterPro" id="IPR003783">
    <property type="entry name" value="Regulatory_RecX"/>
</dbReference>
<organism evidence="6">
    <name type="scientific">marine metagenome</name>
    <dbReference type="NCBI Taxonomy" id="408172"/>
    <lineage>
        <taxon>unclassified sequences</taxon>
        <taxon>metagenomes</taxon>
        <taxon>ecological metagenomes</taxon>
    </lineage>
</organism>
<dbReference type="PANTHER" id="PTHR33602:SF1">
    <property type="entry name" value="REGULATORY PROTEIN RECX FAMILY PROTEIN"/>
    <property type="match status" value="1"/>
</dbReference>
<dbReference type="GO" id="GO:0006282">
    <property type="term" value="P:regulation of DNA repair"/>
    <property type="evidence" value="ECO:0007669"/>
    <property type="project" value="InterPro"/>
</dbReference>
<dbReference type="InterPro" id="IPR053924">
    <property type="entry name" value="RecX_HTH_2nd"/>
</dbReference>
<dbReference type="EMBL" id="UINC01028004">
    <property type="protein sequence ID" value="SVB08232.1"/>
    <property type="molecule type" value="Genomic_DNA"/>
</dbReference>
<name>A0A382B4K4_9ZZZZ</name>
<dbReference type="Gene3D" id="1.10.10.10">
    <property type="entry name" value="Winged helix-like DNA-binding domain superfamily/Winged helix DNA-binding domain"/>
    <property type="match status" value="2"/>
</dbReference>
<evidence type="ECO:0000256" key="1">
    <source>
        <dbReference type="ARBA" id="ARBA00004496"/>
    </source>
</evidence>
<proteinExistence type="inferred from homology"/>
<keyword evidence="4" id="KW-0963">Cytoplasm</keyword>
<accession>A0A382B4K4</accession>
<feature type="domain" description="RecX second three-helical" evidence="5">
    <location>
        <begin position="113"/>
        <end position="150"/>
    </location>
</feature>